<dbReference type="GO" id="GO:0006629">
    <property type="term" value="P:lipid metabolic process"/>
    <property type="evidence" value="ECO:0007669"/>
    <property type="project" value="InterPro"/>
</dbReference>
<dbReference type="GO" id="GO:0008081">
    <property type="term" value="F:phosphoric diester hydrolase activity"/>
    <property type="evidence" value="ECO:0007669"/>
    <property type="project" value="InterPro"/>
</dbReference>
<dbReference type="InterPro" id="IPR017946">
    <property type="entry name" value="PLC-like_Pdiesterase_TIM-brl"/>
</dbReference>
<dbReference type="InterPro" id="IPR051057">
    <property type="entry name" value="PI-PLC_domain"/>
</dbReference>
<reference evidence="2" key="1">
    <citation type="submission" date="2020-09" db="EMBL/GenBank/DDBJ databases">
        <title>Comparative genome analyses of four rice-infecting Rhizoctonia solani isolates reveal extensive enrichment of homogalacturonan modification genes.</title>
        <authorList>
            <person name="Lee D.-Y."/>
            <person name="Jeon J."/>
            <person name="Kim K.-T."/>
            <person name="Cheong K."/>
            <person name="Song H."/>
            <person name="Choi G."/>
            <person name="Ko J."/>
            <person name="Opiyo S.O."/>
            <person name="Zuo S."/>
            <person name="Madhav S."/>
            <person name="Lee Y.-H."/>
            <person name="Wang G.-L."/>
        </authorList>
    </citation>
    <scope>NUCLEOTIDE SEQUENCE</scope>
    <source>
        <strain evidence="2">AG1-IA WGL</strain>
    </source>
</reference>
<accession>A0A8H7LVX4</accession>
<sequence length="269" mass="29296">MLRLEFTPLLLFGLLVTVISPVLAIPTLETRDDLCNGYAALCSRTYGNVTYIGAHNSYAVSTDVAALSVNQNVDVTAQLNIGVRLLQAAGKLKGGAVQLCHTSCILWDGGSLTSWLTKIKSWMDSHPREVITLILTNGDALDANQYWVPSFTASGIMPYVYTPLSGSVARNTWPTLGSMISSGKRLVVIMDYPTNSGGVPWIITEFNNLWETPFSQIDANFPCKVDRVNGSPNGKMYMINHSLNYKFLVSDDIIVPDRAKAPTTNSVAS</sequence>
<gene>
    <name evidence="2" type="ORF">RHS03_00423</name>
</gene>
<evidence type="ECO:0000313" key="3">
    <source>
        <dbReference type="Proteomes" id="UP000602905"/>
    </source>
</evidence>
<name>A0A8H7LVX4_9AGAM</name>
<evidence type="ECO:0000256" key="1">
    <source>
        <dbReference type="SAM" id="SignalP"/>
    </source>
</evidence>
<feature type="signal peptide" evidence="1">
    <location>
        <begin position="1"/>
        <end position="24"/>
    </location>
</feature>
<comment type="caution">
    <text evidence="2">The sequence shown here is derived from an EMBL/GenBank/DDBJ whole genome shotgun (WGS) entry which is preliminary data.</text>
</comment>
<feature type="chain" id="PRO_5033994478" evidence="1">
    <location>
        <begin position="25"/>
        <end position="269"/>
    </location>
</feature>
<dbReference type="SUPFAM" id="SSF51695">
    <property type="entry name" value="PLC-like phosphodiesterases"/>
    <property type="match status" value="1"/>
</dbReference>
<keyword evidence="1" id="KW-0732">Signal</keyword>
<dbReference type="OrthoDB" id="7984201at2759"/>
<dbReference type="EMBL" id="JACYCD010000022">
    <property type="protein sequence ID" value="KAF8713790.1"/>
    <property type="molecule type" value="Genomic_DNA"/>
</dbReference>
<dbReference type="Gene3D" id="3.20.20.190">
    <property type="entry name" value="Phosphatidylinositol (PI) phosphodiesterase"/>
    <property type="match status" value="1"/>
</dbReference>
<proteinExistence type="predicted"/>
<dbReference type="Pfam" id="PF26146">
    <property type="entry name" value="PI-PLC_X"/>
    <property type="match status" value="1"/>
</dbReference>
<evidence type="ECO:0000313" key="2">
    <source>
        <dbReference type="EMBL" id="KAF8713790.1"/>
    </source>
</evidence>
<protein>
    <submittedName>
        <fullName evidence="2">PLC-like phosphodiesterase</fullName>
    </submittedName>
</protein>
<dbReference type="PANTHER" id="PTHR13593:SF140">
    <property type="entry name" value="PLC-LIKE PHOSPHODIESTERASE"/>
    <property type="match status" value="1"/>
</dbReference>
<dbReference type="Proteomes" id="UP000602905">
    <property type="component" value="Unassembled WGS sequence"/>
</dbReference>
<feature type="non-terminal residue" evidence="2">
    <location>
        <position position="269"/>
    </location>
</feature>
<dbReference type="AlphaFoldDB" id="A0A8H7LVX4"/>
<organism evidence="2 3">
    <name type="scientific">Rhizoctonia solani</name>
    <dbReference type="NCBI Taxonomy" id="456999"/>
    <lineage>
        <taxon>Eukaryota</taxon>
        <taxon>Fungi</taxon>
        <taxon>Dikarya</taxon>
        <taxon>Basidiomycota</taxon>
        <taxon>Agaricomycotina</taxon>
        <taxon>Agaricomycetes</taxon>
        <taxon>Cantharellales</taxon>
        <taxon>Ceratobasidiaceae</taxon>
        <taxon>Rhizoctonia</taxon>
    </lineage>
</organism>
<dbReference type="PANTHER" id="PTHR13593">
    <property type="match status" value="1"/>
</dbReference>